<feature type="transmembrane region" description="Helical" evidence="5">
    <location>
        <begin position="65"/>
        <end position="88"/>
    </location>
</feature>
<evidence type="ECO:0000259" key="6">
    <source>
        <dbReference type="Pfam" id="PF01694"/>
    </source>
</evidence>
<dbReference type="EMBL" id="CP003924">
    <property type="protein sequence ID" value="AGS33505.1"/>
    <property type="molecule type" value="Genomic_DNA"/>
</dbReference>
<evidence type="ECO:0000256" key="5">
    <source>
        <dbReference type="SAM" id="Phobius"/>
    </source>
</evidence>
<dbReference type="AlphaFoldDB" id="S5SZ34"/>
<evidence type="ECO:0000313" key="7">
    <source>
        <dbReference type="EMBL" id="AGS33505.1"/>
    </source>
</evidence>
<reference evidence="7 8" key="1">
    <citation type="submission" date="2012-11" db="EMBL/GenBank/DDBJ databases">
        <title>The complete genome sequence of Corynebacterium maris Coryn-1 (=DSM 45190).</title>
        <authorList>
            <person name="Schaffert L."/>
            <person name="Albersmeier A."/>
            <person name="Kalinowski J."/>
            <person name="Ruckert C."/>
        </authorList>
    </citation>
    <scope>NUCLEOTIDE SEQUENCE [LARGE SCALE GENOMIC DNA]</scope>
    <source>
        <strain evidence="8">Coryn-1</strain>
    </source>
</reference>
<dbReference type="InterPro" id="IPR050925">
    <property type="entry name" value="Rhomboid_protease_S54"/>
</dbReference>
<protein>
    <submittedName>
        <fullName evidence="7">Transmembrane protein, rhomboid family</fullName>
    </submittedName>
</protein>
<feature type="transmembrane region" description="Helical" evidence="5">
    <location>
        <begin position="172"/>
        <end position="191"/>
    </location>
</feature>
<feature type="transmembrane region" description="Helical" evidence="5">
    <location>
        <begin position="100"/>
        <end position="119"/>
    </location>
</feature>
<dbReference type="STRING" id="1224163.B841_00110"/>
<feature type="transmembrane region" description="Helical" evidence="5">
    <location>
        <begin position="198"/>
        <end position="217"/>
    </location>
</feature>
<keyword evidence="2 5" id="KW-0812">Transmembrane</keyword>
<dbReference type="InterPro" id="IPR022764">
    <property type="entry name" value="Peptidase_S54_rhomboid_dom"/>
</dbReference>
<evidence type="ECO:0000256" key="1">
    <source>
        <dbReference type="ARBA" id="ARBA00004141"/>
    </source>
</evidence>
<dbReference type="RefSeq" id="WP_020933440.1">
    <property type="nucleotide sequence ID" value="NC_021915.1"/>
</dbReference>
<proteinExistence type="predicted"/>
<feature type="transmembrane region" description="Helical" evidence="5">
    <location>
        <begin position="150"/>
        <end position="166"/>
    </location>
</feature>
<evidence type="ECO:0000313" key="8">
    <source>
        <dbReference type="Proteomes" id="UP000015388"/>
    </source>
</evidence>
<dbReference type="InterPro" id="IPR035952">
    <property type="entry name" value="Rhomboid-like_sf"/>
</dbReference>
<sequence length="227" mass="23732">MTFLRTFFRTSPATATLMLACLLVWAVTVFQSGSATNSVLGSPLAGSWILWGPLVATEPLGPLRAVGAMFLHLDVVHVVLNMIFLGYLGWGMERSLGTGVFTTAYFAGGIGASAAVLWMDPISPTAGASGAVYALMAVLVAYMARTGGDLRAPIVLIAVNIGYTVLGTGVSFWGHVGGLLAGAVMAWWVTSPRPQRRWIAALAVLALSVGAVLLYVATFTVTDLPIS</sequence>
<dbReference type="PATRIC" id="fig|1224163.3.peg.21"/>
<evidence type="ECO:0000256" key="2">
    <source>
        <dbReference type="ARBA" id="ARBA00022692"/>
    </source>
</evidence>
<comment type="subcellular location">
    <subcellularLocation>
        <location evidence="1">Membrane</location>
        <topology evidence="1">Multi-pass membrane protein</topology>
    </subcellularLocation>
</comment>
<dbReference type="SUPFAM" id="SSF144091">
    <property type="entry name" value="Rhomboid-like"/>
    <property type="match status" value="1"/>
</dbReference>
<dbReference type="eggNOG" id="COG0705">
    <property type="taxonomic scope" value="Bacteria"/>
</dbReference>
<dbReference type="Gene3D" id="1.20.1540.10">
    <property type="entry name" value="Rhomboid-like"/>
    <property type="match status" value="1"/>
</dbReference>
<gene>
    <name evidence="7" type="ORF">B841_00110</name>
</gene>
<accession>S5SZ34</accession>
<dbReference type="PROSITE" id="PS51257">
    <property type="entry name" value="PROKAR_LIPOPROTEIN"/>
    <property type="match status" value="1"/>
</dbReference>
<organism evidence="7 8">
    <name type="scientific">Corynebacterium maris DSM 45190</name>
    <dbReference type="NCBI Taxonomy" id="1224163"/>
    <lineage>
        <taxon>Bacteria</taxon>
        <taxon>Bacillati</taxon>
        <taxon>Actinomycetota</taxon>
        <taxon>Actinomycetes</taxon>
        <taxon>Mycobacteriales</taxon>
        <taxon>Corynebacteriaceae</taxon>
        <taxon>Corynebacterium</taxon>
    </lineage>
</organism>
<name>S5SZ34_9CORY</name>
<keyword evidence="3 5" id="KW-1133">Transmembrane helix</keyword>
<dbReference type="PANTHER" id="PTHR43731">
    <property type="entry name" value="RHOMBOID PROTEASE"/>
    <property type="match status" value="1"/>
</dbReference>
<keyword evidence="8" id="KW-1185">Reference proteome</keyword>
<dbReference type="PANTHER" id="PTHR43731:SF26">
    <property type="entry name" value="RHOMBOID-LIKE PROTEIN 10, CHLOROPLASTIC"/>
    <property type="match status" value="1"/>
</dbReference>
<dbReference type="GO" id="GO:0016020">
    <property type="term" value="C:membrane"/>
    <property type="evidence" value="ECO:0007669"/>
    <property type="project" value="UniProtKB-SubCell"/>
</dbReference>
<evidence type="ECO:0000256" key="4">
    <source>
        <dbReference type="ARBA" id="ARBA00023136"/>
    </source>
</evidence>
<feature type="transmembrane region" description="Helical" evidence="5">
    <location>
        <begin position="125"/>
        <end position="143"/>
    </location>
</feature>
<feature type="domain" description="Peptidase S54 rhomboid" evidence="6">
    <location>
        <begin position="64"/>
        <end position="189"/>
    </location>
</feature>
<evidence type="ECO:0000256" key="3">
    <source>
        <dbReference type="ARBA" id="ARBA00022989"/>
    </source>
</evidence>
<dbReference type="GO" id="GO:0004252">
    <property type="term" value="F:serine-type endopeptidase activity"/>
    <property type="evidence" value="ECO:0007669"/>
    <property type="project" value="InterPro"/>
</dbReference>
<dbReference type="Pfam" id="PF01694">
    <property type="entry name" value="Rhomboid"/>
    <property type="match status" value="1"/>
</dbReference>
<dbReference type="HOGENOM" id="CLU_055068_2_0_11"/>
<dbReference type="Proteomes" id="UP000015388">
    <property type="component" value="Chromosome"/>
</dbReference>
<keyword evidence="4 5" id="KW-0472">Membrane</keyword>
<dbReference type="KEGG" id="cmd:B841_00110"/>